<dbReference type="PANTHER" id="PTHR35797">
    <property type="entry name" value="PROTEASE-RELATED"/>
    <property type="match status" value="1"/>
</dbReference>
<feature type="transmembrane region" description="Helical" evidence="1">
    <location>
        <begin position="165"/>
        <end position="186"/>
    </location>
</feature>
<name>A0ABN0TSI1_9ACTN</name>
<keyword evidence="4" id="KW-1185">Reference proteome</keyword>
<dbReference type="InterPro" id="IPR003675">
    <property type="entry name" value="Rce1/LyrA-like_dom"/>
</dbReference>
<evidence type="ECO:0000313" key="3">
    <source>
        <dbReference type="EMBL" id="GAA0229077.1"/>
    </source>
</evidence>
<feature type="transmembrane region" description="Helical" evidence="1">
    <location>
        <begin position="12"/>
        <end position="31"/>
    </location>
</feature>
<dbReference type="Proteomes" id="UP001500967">
    <property type="component" value="Unassembled WGS sequence"/>
</dbReference>
<feature type="transmembrane region" description="Helical" evidence="1">
    <location>
        <begin position="125"/>
        <end position="144"/>
    </location>
</feature>
<evidence type="ECO:0000313" key="4">
    <source>
        <dbReference type="Proteomes" id="UP001500967"/>
    </source>
</evidence>
<sequence>MLKNLIRRFPVTSFFTLAFGLSWMLWMPYVLGDHGTNVEPDIHIPDIGGNGQLVGVLPGAYLGPLTAAFIVTAVSEGRSGLRHWKARLFRWRVGWGWFLGVLFGVPAAILIGTAALPAAWEEIRVPSAMIAIAFIPVVIMQFLTTATAEEPGWRDFALPRMQRRFGPVLGTCLLGLLWGCWHLPLFLTEWGGYPDVSWVQPVEFVASCIPLSLVMTWVFNRSGQSLPLVMLLHALINSTYSLVWPEMFPRLNDDKDTLHGLLIVTTIAAIVLIVVTRGRLGLDTTEERERPVEPARV</sequence>
<organism evidence="3 4">
    <name type="scientific">Cryptosporangium japonicum</name>
    <dbReference type="NCBI Taxonomy" id="80872"/>
    <lineage>
        <taxon>Bacteria</taxon>
        <taxon>Bacillati</taxon>
        <taxon>Actinomycetota</taxon>
        <taxon>Actinomycetes</taxon>
        <taxon>Cryptosporangiales</taxon>
        <taxon>Cryptosporangiaceae</taxon>
        <taxon>Cryptosporangium</taxon>
    </lineage>
</organism>
<keyword evidence="1" id="KW-0472">Membrane</keyword>
<dbReference type="PANTHER" id="PTHR35797:SF1">
    <property type="entry name" value="PROTEASE"/>
    <property type="match status" value="1"/>
</dbReference>
<protein>
    <submittedName>
        <fullName evidence="3">Type II CAAX endopeptidase family protein</fullName>
    </submittedName>
</protein>
<dbReference type="InterPro" id="IPR042150">
    <property type="entry name" value="MmRce1-like"/>
</dbReference>
<comment type="caution">
    <text evidence="3">The sequence shown here is derived from an EMBL/GenBank/DDBJ whole genome shotgun (WGS) entry which is preliminary data.</text>
</comment>
<reference evidence="4" key="1">
    <citation type="journal article" date="2019" name="Int. J. Syst. Evol. Microbiol.">
        <title>The Global Catalogue of Microorganisms (GCM) 10K type strain sequencing project: providing services to taxonomists for standard genome sequencing and annotation.</title>
        <authorList>
            <consortium name="The Broad Institute Genomics Platform"/>
            <consortium name="The Broad Institute Genome Sequencing Center for Infectious Disease"/>
            <person name="Wu L."/>
            <person name="Ma J."/>
        </authorList>
    </citation>
    <scope>NUCLEOTIDE SEQUENCE [LARGE SCALE GENOMIC DNA]</scope>
    <source>
        <strain evidence="4">JCM 10425</strain>
    </source>
</reference>
<feature type="transmembrane region" description="Helical" evidence="1">
    <location>
        <begin position="198"/>
        <end position="219"/>
    </location>
</feature>
<gene>
    <name evidence="3" type="ORF">GCM10009539_13100</name>
</gene>
<evidence type="ECO:0000256" key="1">
    <source>
        <dbReference type="SAM" id="Phobius"/>
    </source>
</evidence>
<feature type="transmembrane region" description="Helical" evidence="1">
    <location>
        <begin position="95"/>
        <end position="119"/>
    </location>
</feature>
<dbReference type="Pfam" id="PF02517">
    <property type="entry name" value="Rce1-like"/>
    <property type="match status" value="1"/>
</dbReference>
<keyword evidence="1" id="KW-1133">Transmembrane helix</keyword>
<evidence type="ECO:0000259" key="2">
    <source>
        <dbReference type="Pfam" id="PF02517"/>
    </source>
</evidence>
<feature type="domain" description="CAAX prenyl protease 2/Lysostaphin resistance protein A-like" evidence="2">
    <location>
        <begin position="134"/>
        <end position="238"/>
    </location>
</feature>
<accession>A0ABN0TSI1</accession>
<proteinExistence type="predicted"/>
<dbReference type="EMBL" id="BAAAGX010000006">
    <property type="protein sequence ID" value="GAA0229077.1"/>
    <property type="molecule type" value="Genomic_DNA"/>
</dbReference>
<feature type="transmembrane region" description="Helical" evidence="1">
    <location>
        <begin position="51"/>
        <end position="74"/>
    </location>
</feature>
<keyword evidence="1" id="KW-0812">Transmembrane</keyword>
<feature type="transmembrane region" description="Helical" evidence="1">
    <location>
        <begin position="257"/>
        <end position="275"/>
    </location>
</feature>
<dbReference type="RefSeq" id="WP_344647812.1">
    <property type="nucleotide sequence ID" value="NZ_BAAAGX010000006.1"/>
</dbReference>
<feature type="transmembrane region" description="Helical" evidence="1">
    <location>
        <begin position="226"/>
        <end position="245"/>
    </location>
</feature>